<gene>
    <name evidence="2" type="ORF">NCTC4822_01278</name>
</gene>
<dbReference type="Pfam" id="PF10966">
    <property type="entry name" value="DUF2768"/>
    <property type="match status" value="1"/>
</dbReference>
<proteinExistence type="predicted"/>
<dbReference type="EMBL" id="UGYZ01000002">
    <property type="protein sequence ID" value="SUJ02389.1"/>
    <property type="molecule type" value="Genomic_DNA"/>
</dbReference>
<dbReference type="AlphaFoldDB" id="A0A380BLG5"/>
<feature type="transmembrane region" description="Helical" evidence="1">
    <location>
        <begin position="38"/>
        <end position="60"/>
    </location>
</feature>
<feature type="transmembrane region" description="Helical" evidence="1">
    <location>
        <begin position="6"/>
        <end position="26"/>
    </location>
</feature>
<evidence type="ECO:0000313" key="3">
    <source>
        <dbReference type="Proteomes" id="UP000254519"/>
    </source>
</evidence>
<dbReference type="Proteomes" id="UP000254519">
    <property type="component" value="Unassembled WGS sequence"/>
</dbReference>
<dbReference type="InterPro" id="IPR020076">
    <property type="entry name" value="DUF2768"/>
</dbReference>
<dbReference type="RefSeq" id="WP_115360661.1">
    <property type="nucleotide sequence ID" value="NZ_CP038012.1"/>
</dbReference>
<keyword evidence="3" id="KW-1185">Reference proteome</keyword>
<dbReference type="OrthoDB" id="2476435at2"/>
<keyword evidence="1" id="KW-0812">Transmembrane</keyword>
<protein>
    <submittedName>
        <fullName evidence="2">Protein of uncharacterized function (DUF2768)</fullName>
    </submittedName>
</protein>
<reference evidence="2 3" key="1">
    <citation type="submission" date="2018-06" db="EMBL/GenBank/DDBJ databases">
        <authorList>
            <consortium name="Pathogen Informatics"/>
            <person name="Doyle S."/>
        </authorList>
    </citation>
    <scope>NUCLEOTIDE SEQUENCE [LARGE SCALE GENOMIC DNA]</scope>
    <source>
        <strain evidence="3">ATCC 11859 / DSM 33 / NCIB 8841 / NCTC 4822</strain>
    </source>
</reference>
<keyword evidence="1" id="KW-1133">Transmembrane helix</keyword>
<keyword evidence="1" id="KW-0472">Membrane</keyword>
<name>A0A380BLG5_SPOPA</name>
<organism evidence="2 3">
    <name type="scientific">Sporosarcina pasteurii</name>
    <name type="common">Bacillus pasteurii</name>
    <dbReference type="NCBI Taxonomy" id="1474"/>
    <lineage>
        <taxon>Bacteria</taxon>
        <taxon>Bacillati</taxon>
        <taxon>Bacillota</taxon>
        <taxon>Bacilli</taxon>
        <taxon>Bacillales</taxon>
        <taxon>Caryophanaceae</taxon>
        <taxon>Sporosarcina</taxon>
    </lineage>
</organism>
<accession>A0A380BLG5</accession>
<sequence>MSPLDKMWLSFYAMGFMFVSMGLIYFSRHKLKNRLLKFLFALVAYALLLFCFLAMIYLVFSGPSGGA</sequence>
<evidence type="ECO:0000256" key="1">
    <source>
        <dbReference type="SAM" id="Phobius"/>
    </source>
</evidence>
<evidence type="ECO:0000313" key="2">
    <source>
        <dbReference type="EMBL" id="SUJ02389.1"/>
    </source>
</evidence>